<evidence type="ECO:0000313" key="4">
    <source>
        <dbReference type="Proteomes" id="UP000008810"/>
    </source>
</evidence>
<evidence type="ECO:0000256" key="1">
    <source>
        <dbReference type="SAM" id="Phobius"/>
    </source>
</evidence>
<reference evidence="2" key="2">
    <citation type="submission" date="2017-06" db="EMBL/GenBank/DDBJ databases">
        <title>WGS assembly of Brachypodium distachyon.</title>
        <authorList>
            <consortium name="The International Brachypodium Initiative"/>
            <person name="Lucas S."/>
            <person name="Harmon-Smith M."/>
            <person name="Lail K."/>
            <person name="Tice H."/>
            <person name="Grimwood J."/>
            <person name="Bruce D."/>
            <person name="Barry K."/>
            <person name="Shu S."/>
            <person name="Lindquist E."/>
            <person name="Wang M."/>
            <person name="Pitluck S."/>
            <person name="Vogel J.P."/>
            <person name="Garvin D.F."/>
            <person name="Mockler T.C."/>
            <person name="Schmutz J."/>
            <person name="Rokhsar D."/>
            <person name="Bevan M.W."/>
        </authorList>
    </citation>
    <scope>NUCLEOTIDE SEQUENCE</scope>
    <source>
        <strain evidence="2">Bd21</strain>
    </source>
</reference>
<sequence>MTTSLSTVTQVAASGIGRWSLSLSQLFFLNFVLYHVYKVPFILFERRSLPKPSMIVLCRNRSLGRPSTVLKCNNTTICSM</sequence>
<organism evidence="2">
    <name type="scientific">Brachypodium distachyon</name>
    <name type="common">Purple false brome</name>
    <name type="synonym">Trachynia distachya</name>
    <dbReference type="NCBI Taxonomy" id="15368"/>
    <lineage>
        <taxon>Eukaryota</taxon>
        <taxon>Viridiplantae</taxon>
        <taxon>Streptophyta</taxon>
        <taxon>Embryophyta</taxon>
        <taxon>Tracheophyta</taxon>
        <taxon>Spermatophyta</taxon>
        <taxon>Magnoliopsida</taxon>
        <taxon>Liliopsida</taxon>
        <taxon>Poales</taxon>
        <taxon>Poaceae</taxon>
        <taxon>BOP clade</taxon>
        <taxon>Pooideae</taxon>
        <taxon>Stipodae</taxon>
        <taxon>Brachypodieae</taxon>
        <taxon>Brachypodium</taxon>
    </lineage>
</organism>
<name>A0A2K2DJ40_BRADI</name>
<protein>
    <submittedName>
        <fullName evidence="2 3">Uncharacterized protein</fullName>
    </submittedName>
</protein>
<dbReference type="EMBL" id="CM000880">
    <property type="protein sequence ID" value="PNT74301.1"/>
    <property type="molecule type" value="Genomic_DNA"/>
</dbReference>
<keyword evidence="1" id="KW-1133">Transmembrane helix</keyword>
<reference evidence="2 3" key="1">
    <citation type="journal article" date="2010" name="Nature">
        <title>Genome sequencing and analysis of the model grass Brachypodium distachyon.</title>
        <authorList>
            <consortium name="International Brachypodium Initiative"/>
        </authorList>
    </citation>
    <scope>NUCLEOTIDE SEQUENCE [LARGE SCALE GENOMIC DNA]</scope>
    <source>
        <strain evidence="2 3">Bd21</strain>
    </source>
</reference>
<proteinExistence type="predicted"/>
<feature type="transmembrane region" description="Helical" evidence="1">
    <location>
        <begin position="26"/>
        <end position="44"/>
    </location>
</feature>
<keyword evidence="1" id="KW-0472">Membrane</keyword>
<keyword evidence="4" id="KW-1185">Reference proteome</keyword>
<dbReference type="InParanoid" id="A0A2K2DJ40"/>
<accession>A0A2K2DJ40</accession>
<dbReference type="AlphaFoldDB" id="A0A2K2DJ40"/>
<dbReference type="EnsemblPlants" id="PNT74301">
    <property type="protein sequence ID" value="PNT74301"/>
    <property type="gene ID" value="BRADI_1g12226v3"/>
</dbReference>
<dbReference type="Gramene" id="PNT74301">
    <property type="protein sequence ID" value="PNT74301"/>
    <property type="gene ID" value="BRADI_1g12226v3"/>
</dbReference>
<dbReference type="Proteomes" id="UP000008810">
    <property type="component" value="Chromosome 1"/>
</dbReference>
<gene>
    <name evidence="2" type="ORF">BRADI_1g12226v3</name>
</gene>
<reference evidence="3" key="3">
    <citation type="submission" date="2018-08" db="UniProtKB">
        <authorList>
            <consortium name="EnsemblPlants"/>
        </authorList>
    </citation>
    <scope>IDENTIFICATION</scope>
    <source>
        <strain evidence="3">cv. Bd21</strain>
    </source>
</reference>
<evidence type="ECO:0000313" key="3">
    <source>
        <dbReference type="EnsemblPlants" id="PNT74301"/>
    </source>
</evidence>
<keyword evidence="1" id="KW-0812">Transmembrane</keyword>
<evidence type="ECO:0000313" key="2">
    <source>
        <dbReference type="EMBL" id="PNT74301.1"/>
    </source>
</evidence>